<evidence type="ECO:0000313" key="1">
    <source>
        <dbReference type="EMBL" id="TFK68259.1"/>
    </source>
</evidence>
<organism evidence="1 2">
    <name type="scientific">Pluteus cervinus</name>
    <dbReference type="NCBI Taxonomy" id="181527"/>
    <lineage>
        <taxon>Eukaryota</taxon>
        <taxon>Fungi</taxon>
        <taxon>Dikarya</taxon>
        <taxon>Basidiomycota</taxon>
        <taxon>Agaricomycotina</taxon>
        <taxon>Agaricomycetes</taxon>
        <taxon>Agaricomycetidae</taxon>
        <taxon>Agaricales</taxon>
        <taxon>Pluteineae</taxon>
        <taxon>Pluteaceae</taxon>
        <taxon>Pluteus</taxon>
    </lineage>
</organism>
<name>A0ACD3ARI2_9AGAR</name>
<dbReference type="EMBL" id="ML208356">
    <property type="protein sequence ID" value="TFK68259.1"/>
    <property type="molecule type" value="Genomic_DNA"/>
</dbReference>
<keyword evidence="2" id="KW-1185">Reference proteome</keyword>
<proteinExistence type="predicted"/>
<gene>
    <name evidence="1" type="ORF">BDN72DRAFT_858565</name>
</gene>
<sequence length="188" mass="17969">MKLTPSSSLLLATLALSAAAAPTDSNGGLSASDSQTNVHHGVLGDGVDQRRQTNPRPNSNTPAANASGGQAMVDTPIQIIPPVGGHQRRQVAGAGAPAPAREAQGAASDAPVNPGDLPSEAQNIAGGLLGQIAGIPNTAEGAASTVPGAATGAAGGAPNEVEGVPNQVVGTAGGVPSEVQGAAHNAPA</sequence>
<accession>A0ACD3ARI2</accession>
<dbReference type="Proteomes" id="UP000308600">
    <property type="component" value="Unassembled WGS sequence"/>
</dbReference>
<evidence type="ECO:0000313" key="2">
    <source>
        <dbReference type="Proteomes" id="UP000308600"/>
    </source>
</evidence>
<reference evidence="1 2" key="1">
    <citation type="journal article" date="2019" name="Nat. Ecol. Evol.">
        <title>Megaphylogeny resolves global patterns of mushroom evolution.</title>
        <authorList>
            <person name="Varga T."/>
            <person name="Krizsan K."/>
            <person name="Foldi C."/>
            <person name="Dima B."/>
            <person name="Sanchez-Garcia M."/>
            <person name="Sanchez-Ramirez S."/>
            <person name="Szollosi G.J."/>
            <person name="Szarkandi J.G."/>
            <person name="Papp V."/>
            <person name="Albert L."/>
            <person name="Andreopoulos W."/>
            <person name="Angelini C."/>
            <person name="Antonin V."/>
            <person name="Barry K.W."/>
            <person name="Bougher N.L."/>
            <person name="Buchanan P."/>
            <person name="Buyck B."/>
            <person name="Bense V."/>
            <person name="Catcheside P."/>
            <person name="Chovatia M."/>
            <person name="Cooper J."/>
            <person name="Damon W."/>
            <person name="Desjardin D."/>
            <person name="Finy P."/>
            <person name="Geml J."/>
            <person name="Haridas S."/>
            <person name="Hughes K."/>
            <person name="Justo A."/>
            <person name="Karasinski D."/>
            <person name="Kautmanova I."/>
            <person name="Kiss B."/>
            <person name="Kocsube S."/>
            <person name="Kotiranta H."/>
            <person name="LaButti K.M."/>
            <person name="Lechner B.E."/>
            <person name="Liimatainen K."/>
            <person name="Lipzen A."/>
            <person name="Lukacs Z."/>
            <person name="Mihaltcheva S."/>
            <person name="Morgado L.N."/>
            <person name="Niskanen T."/>
            <person name="Noordeloos M.E."/>
            <person name="Ohm R.A."/>
            <person name="Ortiz-Santana B."/>
            <person name="Ovrebo C."/>
            <person name="Racz N."/>
            <person name="Riley R."/>
            <person name="Savchenko A."/>
            <person name="Shiryaev A."/>
            <person name="Soop K."/>
            <person name="Spirin V."/>
            <person name="Szebenyi C."/>
            <person name="Tomsovsky M."/>
            <person name="Tulloss R.E."/>
            <person name="Uehling J."/>
            <person name="Grigoriev I.V."/>
            <person name="Vagvolgyi C."/>
            <person name="Papp T."/>
            <person name="Martin F.M."/>
            <person name="Miettinen O."/>
            <person name="Hibbett D.S."/>
            <person name="Nagy L.G."/>
        </authorList>
    </citation>
    <scope>NUCLEOTIDE SEQUENCE [LARGE SCALE GENOMIC DNA]</scope>
    <source>
        <strain evidence="1 2">NL-1719</strain>
    </source>
</reference>
<protein>
    <submittedName>
        <fullName evidence="1">Uncharacterized protein</fullName>
    </submittedName>
</protein>